<dbReference type="GO" id="GO:0000786">
    <property type="term" value="C:nucleosome"/>
    <property type="evidence" value="ECO:0007669"/>
    <property type="project" value="InterPro"/>
</dbReference>
<dbReference type="RefSeq" id="XP_002784108.1">
    <property type="nucleotide sequence ID" value="XM_002784062.1"/>
</dbReference>
<evidence type="ECO:0000256" key="1">
    <source>
        <dbReference type="SAM" id="MobiDB-lite"/>
    </source>
</evidence>
<feature type="region of interest" description="Disordered" evidence="1">
    <location>
        <begin position="59"/>
        <end position="162"/>
    </location>
</feature>
<feature type="domain" description="H15" evidence="2">
    <location>
        <begin position="1"/>
        <end position="66"/>
    </location>
</feature>
<feature type="compositionally biased region" description="Low complexity" evidence="1">
    <location>
        <begin position="74"/>
        <end position="96"/>
    </location>
</feature>
<dbReference type="SMART" id="SM00526">
    <property type="entry name" value="H15"/>
    <property type="match status" value="1"/>
</dbReference>
<feature type="compositionally biased region" description="Basic residues" evidence="1">
    <location>
        <begin position="145"/>
        <end position="162"/>
    </location>
</feature>
<feature type="compositionally biased region" description="Basic residues" evidence="1">
    <location>
        <begin position="113"/>
        <end position="138"/>
    </location>
</feature>
<dbReference type="Gene3D" id="1.10.10.10">
    <property type="entry name" value="Winged helix-like DNA-binding domain superfamily/Winged helix DNA-binding domain"/>
    <property type="match status" value="1"/>
</dbReference>
<organism evidence="4">
    <name type="scientific">Perkinsus marinus (strain ATCC 50983 / TXsc)</name>
    <dbReference type="NCBI Taxonomy" id="423536"/>
    <lineage>
        <taxon>Eukaryota</taxon>
        <taxon>Sar</taxon>
        <taxon>Alveolata</taxon>
        <taxon>Perkinsozoa</taxon>
        <taxon>Perkinsea</taxon>
        <taxon>Perkinsida</taxon>
        <taxon>Perkinsidae</taxon>
        <taxon>Perkinsus</taxon>
    </lineage>
</organism>
<dbReference type="InterPro" id="IPR036388">
    <property type="entry name" value="WH-like_DNA-bd_sf"/>
</dbReference>
<dbReference type="OrthoDB" id="1110759at2759"/>
<feature type="compositionally biased region" description="Low complexity" evidence="1">
    <location>
        <begin position="103"/>
        <end position="112"/>
    </location>
</feature>
<dbReference type="InterPro" id="IPR005818">
    <property type="entry name" value="Histone_H1/H5_H15"/>
</dbReference>
<dbReference type="EMBL" id="GG673069">
    <property type="protein sequence ID" value="EER15904.1"/>
    <property type="molecule type" value="Genomic_DNA"/>
</dbReference>
<gene>
    <name evidence="3" type="ORF">Pmar_PMAR003361</name>
</gene>
<dbReference type="PROSITE" id="PS51504">
    <property type="entry name" value="H15"/>
    <property type="match status" value="1"/>
</dbReference>
<dbReference type="AlphaFoldDB" id="C5KH42"/>
<sequence length="162" mass="16875">MVRASPKKVPNPHPTYNEMKMSRQAVAAFIKSNYGVDNRTALNKSLKALVETGTVSQAKASYKLAAGQRPTVTAPSKPTRAPSKPSKAPPKKASSPAKKKAGAKASAATTKKASPKKTSTKGKKAPPTKKTVAKKTSGKKSPAAARKKKSPVKRGGGRSGRS</sequence>
<dbReference type="SUPFAM" id="SSF46785">
    <property type="entry name" value="Winged helix' DNA-binding domain"/>
    <property type="match status" value="1"/>
</dbReference>
<evidence type="ECO:0000313" key="4">
    <source>
        <dbReference type="Proteomes" id="UP000007800"/>
    </source>
</evidence>
<protein>
    <submittedName>
        <fullName evidence="3">Histone H1, putative</fullName>
    </submittedName>
</protein>
<proteinExistence type="predicted"/>
<dbReference type="InterPro" id="IPR036390">
    <property type="entry name" value="WH_DNA-bd_sf"/>
</dbReference>
<dbReference type="GeneID" id="9060740"/>
<accession>C5KH42</accession>
<evidence type="ECO:0000259" key="2">
    <source>
        <dbReference type="PROSITE" id="PS51504"/>
    </source>
</evidence>
<name>C5KH42_PERM5</name>
<dbReference type="Pfam" id="PF00538">
    <property type="entry name" value="Linker_histone"/>
    <property type="match status" value="1"/>
</dbReference>
<dbReference type="GO" id="GO:0006334">
    <property type="term" value="P:nucleosome assembly"/>
    <property type="evidence" value="ECO:0007669"/>
    <property type="project" value="InterPro"/>
</dbReference>
<dbReference type="Proteomes" id="UP000007800">
    <property type="component" value="Unassembled WGS sequence"/>
</dbReference>
<evidence type="ECO:0000313" key="3">
    <source>
        <dbReference type="EMBL" id="EER15904.1"/>
    </source>
</evidence>
<dbReference type="InParanoid" id="C5KH42"/>
<keyword evidence="4" id="KW-1185">Reference proteome</keyword>
<dbReference type="GO" id="GO:0003677">
    <property type="term" value="F:DNA binding"/>
    <property type="evidence" value="ECO:0007669"/>
    <property type="project" value="InterPro"/>
</dbReference>
<reference evidence="3 4" key="1">
    <citation type="submission" date="2008-07" db="EMBL/GenBank/DDBJ databases">
        <authorList>
            <person name="El-Sayed N."/>
            <person name="Caler E."/>
            <person name="Inman J."/>
            <person name="Amedeo P."/>
            <person name="Hass B."/>
            <person name="Wortman J."/>
        </authorList>
    </citation>
    <scope>NUCLEOTIDE SEQUENCE [LARGE SCALE GENOMIC DNA]</scope>
    <source>
        <strain evidence="4">ATCC 50983 / TXsc</strain>
    </source>
</reference>